<feature type="signal peptide" evidence="1">
    <location>
        <begin position="1"/>
        <end position="25"/>
    </location>
</feature>
<dbReference type="EMBL" id="FNGY01000005">
    <property type="protein sequence ID" value="SDM81629.1"/>
    <property type="molecule type" value="Genomic_DNA"/>
</dbReference>
<reference evidence="3" key="1">
    <citation type="submission" date="2016-10" db="EMBL/GenBank/DDBJ databases">
        <authorList>
            <person name="Varghese N."/>
            <person name="Submissions S."/>
        </authorList>
    </citation>
    <scope>NUCLEOTIDE SEQUENCE [LARGE SCALE GENOMIC DNA]</scope>
    <source>
        <strain evidence="3">DSM 19110</strain>
    </source>
</reference>
<proteinExistence type="predicted"/>
<feature type="chain" id="PRO_5010183356" description="LPS export ABC transporter periplasmic protein LptC" evidence="1">
    <location>
        <begin position="26"/>
        <end position="192"/>
    </location>
</feature>
<dbReference type="Proteomes" id="UP000183200">
    <property type="component" value="Unassembled WGS sequence"/>
</dbReference>
<protein>
    <recommendedName>
        <fullName evidence="4">LPS export ABC transporter periplasmic protein LptC</fullName>
    </recommendedName>
</protein>
<dbReference type="OrthoDB" id="9812080at2"/>
<accession>A0A1G9WAY6</accession>
<evidence type="ECO:0000313" key="2">
    <source>
        <dbReference type="EMBL" id="SDM81629.1"/>
    </source>
</evidence>
<dbReference type="RefSeq" id="WP_074608197.1">
    <property type="nucleotide sequence ID" value="NZ_FNGY01000005.1"/>
</dbReference>
<organism evidence="2 3">
    <name type="scientific">Pedobacter steynii</name>
    <dbReference type="NCBI Taxonomy" id="430522"/>
    <lineage>
        <taxon>Bacteria</taxon>
        <taxon>Pseudomonadati</taxon>
        <taxon>Bacteroidota</taxon>
        <taxon>Sphingobacteriia</taxon>
        <taxon>Sphingobacteriales</taxon>
        <taxon>Sphingobacteriaceae</taxon>
        <taxon>Pedobacter</taxon>
    </lineage>
</organism>
<evidence type="ECO:0008006" key="4">
    <source>
        <dbReference type="Google" id="ProtNLM"/>
    </source>
</evidence>
<dbReference type="STRING" id="430522.BFS30_06665"/>
<gene>
    <name evidence="2" type="ORF">SAMN05421820_105116</name>
</gene>
<name>A0A1G9WAY6_9SPHI</name>
<keyword evidence="3" id="KW-1185">Reference proteome</keyword>
<sequence length="192" mass="21296">MKSRATTLFGIAILCLFQLCLSSCGDDDLKKAAPLSAKDKLILNRDRTIGVEIIYSDSALVKAKATAPILDKITPKSGAIYQEMPEGVKINFLNEKQAVKGSVTSDYAIQRESEKLVIFKRNVIVVNEGLTFNTEELTWDQNKRMFFAPSGVVTKPDGTMVNANNFSATEDFSVFKFEQGFGETYLDKKFGE</sequence>
<evidence type="ECO:0000313" key="3">
    <source>
        <dbReference type="Proteomes" id="UP000183200"/>
    </source>
</evidence>
<dbReference type="AlphaFoldDB" id="A0A1G9WAY6"/>
<keyword evidence="1" id="KW-0732">Signal</keyword>
<evidence type="ECO:0000256" key="1">
    <source>
        <dbReference type="SAM" id="SignalP"/>
    </source>
</evidence>